<accession>Q6ZCS5</accession>
<evidence type="ECO:0000313" key="3">
    <source>
        <dbReference type="Proteomes" id="UP000000763"/>
    </source>
</evidence>
<dbReference type="Proteomes" id="UP000000763">
    <property type="component" value="Chromosome 8"/>
</dbReference>
<reference evidence="3" key="2">
    <citation type="journal article" date="2008" name="Nucleic Acids Res.">
        <title>The rice annotation project database (RAP-DB): 2008 update.</title>
        <authorList>
            <consortium name="The rice annotation project (RAP)"/>
        </authorList>
    </citation>
    <scope>GENOME REANNOTATION</scope>
    <source>
        <strain evidence="3">cv. Nipponbare</strain>
    </source>
</reference>
<organism evidence="2 3">
    <name type="scientific">Oryza sativa subsp. japonica</name>
    <name type="common">Rice</name>
    <dbReference type="NCBI Taxonomy" id="39947"/>
    <lineage>
        <taxon>Eukaryota</taxon>
        <taxon>Viridiplantae</taxon>
        <taxon>Streptophyta</taxon>
        <taxon>Embryophyta</taxon>
        <taxon>Tracheophyta</taxon>
        <taxon>Spermatophyta</taxon>
        <taxon>Magnoliopsida</taxon>
        <taxon>Liliopsida</taxon>
        <taxon>Poales</taxon>
        <taxon>Poaceae</taxon>
        <taxon>BOP clade</taxon>
        <taxon>Oryzoideae</taxon>
        <taxon>Oryzeae</taxon>
        <taxon>Oryzinae</taxon>
        <taxon>Oryza</taxon>
        <taxon>Oryza sativa</taxon>
    </lineage>
</organism>
<sequence length="155" mass="16226">MERSERFAWTQPPDHLGEWGERQGGSRHPSYHMIINNDDMSEAAAVGRELGGRCGMRAWRRQRKEGAGGSGKKGRRPREEDVPPLPTMTRTMTTRSGGDGVHRRPGAQETTTGFGGGGAAVGERSGTTAGERGGAAAATAGERGGGPVADERGAG</sequence>
<dbReference type="EMBL" id="AP004558">
    <property type="protein sequence ID" value="BAD09447.1"/>
    <property type="molecule type" value="Genomic_DNA"/>
</dbReference>
<name>Q6ZCS5_ORYSJ</name>
<protein>
    <submittedName>
        <fullName evidence="2">Uncharacterized protein</fullName>
    </submittedName>
</protein>
<gene>
    <name evidence="2" type="primary">P0409A07.27</name>
</gene>
<feature type="compositionally biased region" description="Low complexity" evidence="1">
    <location>
        <begin position="121"/>
        <end position="141"/>
    </location>
</feature>
<proteinExistence type="predicted"/>
<feature type="region of interest" description="Disordered" evidence="1">
    <location>
        <begin position="57"/>
        <end position="155"/>
    </location>
</feature>
<feature type="region of interest" description="Disordered" evidence="1">
    <location>
        <begin position="1"/>
        <end position="33"/>
    </location>
</feature>
<reference evidence="3" key="1">
    <citation type="journal article" date="2005" name="Nature">
        <title>The map-based sequence of the rice genome.</title>
        <authorList>
            <consortium name="International rice genome sequencing project (IRGSP)"/>
            <person name="Matsumoto T."/>
            <person name="Wu J."/>
            <person name="Kanamori H."/>
            <person name="Katayose Y."/>
            <person name="Fujisawa M."/>
            <person name="Namiki N."/>
            <person name="Mizuno H."/>
            <person name="Yamamoto K."/>
            <person name="Antonio B.A."/>
            <person name="Baba T."/>
            <person name="Sakata K."/>
            <person name="Nagamura Y."/>
            <person name="Aoki H."/>
            <person name="Arikawa K."/>
            <person name="Arita K."/>
            <person name="Bito T."/>
            <person name="Chiden Y."/>
            <person name="Fujitsuka N."/>
            <person name="Fukunaka R."/>
            <person name="Hamada M."/>
            <person name="Harada C."/>
            <person name="Hayashi A."/>
            <person name="Hijishita S."/>
            <person name="Honda M."/>
            <person name="Hosokawa S."/>
            <person name="Ichikawa Y."/>
            <person name="Idonuma A."/>
            <person name="Iijima M."/>
            <person name="Ikeda M."/>
            <person name="Ikeno M."/>
            <person name="Ito K."/>
            <person name="Ito S."/>
            <person name="Ito T."/>
            <person name="Ito Y."/>
            <person name="Ito Y."/>
            <person name="Iwabuchi A."/>
            <person name="Kamiya K."/>
            <person name="Karasawa W."/>
            <person name="Kurita K."/>
            <person name="Katagiri S."/>
            <person name="Kikuta A."/>
            <person name="Kobayashi H."/>
            <person name="Kobayashi N."/>
            <person name="Machita K."/>
            <person name="Maehara T."/>
            <person name="Masukawa M."/>
            <person name="Mizubayashi T."/>
            <person name="Mukai Y."/>
            <person name="Nagasaki H."/>
            <person name="Nagata Y."/>
            <person name="Naito S."/>
            <person name="Nakashima M."/>
            <person name="Nakama Y."/>
            <person name="Nakamichi Y."/>
            <person name="Nakamura M."/>
            <person name="Meguro A."/>
            <person name="Negishi M."/>
            <person name="Ohta I."/>
            <person name="Ohta T."/>
            <person name="Okamoto M."/>
            <person name="Ono N."/>
            <person name="Saji S."/>
            <person name="Sakaguchi M."/>
            <person name="Sakai K."/>
            <person name="Shibata M."/>
            <person name="Shimokawa T."/>
            <person name="Song J."/>
            <person name="Takazaki Y."/>
            <person name="Terasawa K."/>
            <person name="Tsugane M."/>
            <person name="Tsuji K."/>
            <person name="Ueda S."/>
            <person name="Waki K."/>
            <person name="Yamagata H."/>
            <person name="Yamamoto M."/>
            <person name="Yamamoto S."/>
            <person name="Yamane H."/>
            <person name="Yoshiki S."/>
            <person name="Yoshihara R."/>
            <person name="Yukawa K."/>
            <person name="Zhong H."/>
            <person name="Yano M."/>
            <person name="Yuan Q."/>
            <person name="Ouyang S."/>
            <person name="Liu J."/>
            <person name="Jones K.M."/>
            <person name="Gansberger K."/>
            <person name="Moffat K."/>
            <person name="Hill J."/>
            <person name="Bera J."/>
            <person name="Fadrosh D."/>
            <person name="Jin S."/>
            <person name="Johri S."/>
            <person name="Kim M."/>
            <person name="Overton L."/>
            <person name="Reardon M."/>
            <person name="Tsitrin T."/>
            <person name="Vuong H."/>
            <person name="Weaver B."/>
            <person name="Ciecko A."/>
            <person name="Tallon L."/>
            <person name="Jackson J."/>
            <person name="Pai G."/>
            <person name="Aken S.V."/>
            <person name="Utterback T."/>
            <person name="Reidmuller S."/>
            <person name="Feldblyum T."/>
            <person name="Hsiao J."/>
            <person name="Zismann V."/>
            <person name="Iobst S."/>
            <person name="de Vazeille A.R."/>
            <person name="Buell C.R."/>
            <person name="Ying K."/>
            <person name="Li Y."/>
            <person name="Lu T."/>
            <person name="Huang Y."/>
            <person name="Zhao Q."/>
            <person name="Feng Q."/>
            <person name="Zhang L."/>
            <person name="Zhu J."/>
            <person name="Weng Q."/>
            <person name="Mu J."/>
            <person name="Lu Y."/>
            <person name="Fan D."/>
            <person name="Liu Y."/>
            <person name="Guan J."/>
            <person name="Zhang Y."/>
            <person name="Yu S."/>
            <person name="Liu X."/>
            <person name="Zhang Y."/>
            <person name="Hong G."/>
            <person name="Han B."/>
            <person name="Choisne N."/>
            <person name="Demange N."/>
            <person name="Orjeda G."/>
            <person name="Samain S."/>
            <person name="Cattolico L."/>
            <person name="Pelletier E."/>
            <person name="Couloux A."/>
            <person name="Segurens B."/>
            <person name="Wincker P."/>
            <person name="D'Hont A."/>
            <person name="Scarpelli C."/>
            <person name="Weissenbach J."/>
            <person name="Salanoubat M."/>
            <person name="Quetier F."/>
            <person name="Yu Y."/>
            <person name="Kim H.R."/>
            <person name="Rambo T."/>
            <person name="Currie J."/>
            <person name="Collura K."/>
            <person name="Luo M."/>
            <person name="Yang T."/>
            <person name="Ammiraju J.S.S."/>
            <person name="Engler F."/>
            <person name="Soderlund C."/>
            <person name="Wing R.A."/>
            <person name="Palmer L.E."/>
            <person name="de la Bastide M."/>
            <person name="Spiegel L."/>
            <person name="Nascimento L."/>
            <person name="Zutavern T."/>
            <person name="O'Shaughnessy A."/>
            <person name="Dike S."/>
            <person name="Dedhia N."/>
            <person name="Preston R."/>
            <person name="Balija V."/>
            <person name="McCombie W.R."/>
            <person name="Chow T."/>
            <person name="Chen H."/>
            <person name="Chung M."/>
            <person name="Chen C."/>
            <person name="Shaw J."/>
            <person name="Wu H."/>
            <person name="Hsiao K."/>
            <person name="Chao Y."/>
            <person name="Chu M."/>
            <person name="Cheng C."/>
            <person name="Hour A."/>
            <person name="Lee P."/>
            <person name="Lin S."/>
            <person name="Lin Y."/>
            <person name="Liou J."/>
            <person name="Liu S."/>
            <person name="Hsing Y."/>
            <person name="Raghuvanshi S."/>
            <person name="Mohanty A."/>
            <person name="Bharti A.K."/>
            <person name="Gaur A."/>
            <person name="Gupta V."/>
            <person name="Kumar D."/>
            <person name="Ravi V."/>
            <person name="Vij S."/>
            <person name="Kapur A."/>
            <person name="Khurana P."/>
            <person name="Khurana P."/>
            <person name="Khurana J.P."/>
            <person name="Tyagi A.K."/>
            <person name="Gaikwad K."/>
            <person name="Singh A."/>
            <person name="Dalal V."/>
            <person name="Srivastava S."/>
            <person name="Dixit A."/>
            <person name="Pal A.K."/>
            <person name="Ghazi I.A."/>
            <person name="Yadav M."/>
            <person name="Pandit A."/>
            <person name="Bhargava A."/>
            <person name="Sureshbabu K."/>
            <person name="Batra K."/>
            <person name="Sharma T.R."/>
            <person name="Mohapatra T."/>
            <person name="Singh N.K."/>
            <person name="Messing J."/>
            <person name="Nelson A.B."/>
            <person name="Fuks G."/>
            <person name="Kavchok S."/>
            <person name="Keizer G."/>
            <person name="Linton E."/>
            <person name="Llaca V."/>
            <person name="Song R."/>
            <person name="Tanyolac B."/>
            <person name="Young S."/>
            <person name="Ho-Il K."/>
            <person name="Hahn J.H."/>
            <person name="Sangsakoo G."/>
            <person name="Vanavichit A."/>
            <person name="de Mattos Luiz.A.T."/>
            <person name="Zimmer P.D."/>
            <person name="Malone G."/>
            <person name="Dellagostin O."/>
            <person name="de Oliveira A.C."/>
            <person name="Bevan M."/>
            <person name="Bancroft I."/>
            <person name="Minx P."/>
            <person name="Cordum H."/>
            <person name="Wilson R."/>
            <person name="Cheng Z."/>
            <person name="Jin W."/>
            <person name="Jiang J."/>
            <person name="Leong S.A."/>
            <person name="Iwama H."/>
            <person name="Gojobori T."/>
            <person name="Itoh T."/>
            <person name="Niimura Y."/>
            <person name="Fujii Y."/>
            <person name="Habara T."/>
            <person name="Sakai H."/>
            <person name="Sato Y."/>
            <person name="Wilson G."/>
            <person name="Kumar K."/>
            <person name="McCouch S."/>
            <person name="Juretic N."/>
            <person name="Hoen D."/>
            <person name="Wright S."/>
            <person name="Bruskiewich R."/>
            <person name="Bureau T."/>
            <person name="Miyao A."/>
            <person name="Hirochika H."/>
            <person name="Nishikawa T."/>
            <person name="Kadowaki K."/>
            <person name="Sugiura M."/>
            <person name="Burr B."/>
            <person name="Sasaki T."/>
        </authorList>
    </citation>
    <scope>NUCLEOTIDE SEQUENCE [LARGE SCALE GENOMIC DNA]</scope>
    <source>
        <strain evidence="3">cv. Nipponbare</strain>
    </source>
</reference>
<dbReference type="AlphaFoldDB" id="Q6ZCS5"/>
<evidence type="ECO:0000313" key="2">
    <source>
        <dbReference type="EMBL" id="BAD09447.1"/>
    </source>
</evidence>
<evidence type="ECO:0000256" key="1">
    <source>
        <dbReference type="SAM" id="MobiDB-lite"/>
    </source>
</evidence>